<keyword evidence="10" id="KW-1185">Reference proteome</keyword>
<feature type="domain" description="Endoribonuclease YicC-like C-terminal" evidence="7">
    <location>
        <begin position="175"/>
        <end position="288"/>
    </location>
</feature>
<dbReference type="Pfam" id="PF03755">
    <property type="entry name" value="YicC-like_N"/>
    <property type="match status" value="1"/>
</dbReference>
<dbReference type="GO" id="GO:0004521">
    <property type="term" value="F:RNA endonuclease activity"/>
    <property type="evidence" value="ECO:0007669"/>
    <property type="project" value="InterPro"/>
</dbReference>
<accession>A0A1I4LZL1</accession>
<evidence type="ECO:0000259" key="7">
    <source>
        <dbReference type="Pfam" id="PF08340"/>
    </source>
</evidence>
<dbReference type="InterPro" id="IPR013527">
    <property type="entry name" value="YicC-like_N"/>
</dbReference>
<name>A0A1I4LZL1_9PROT</name>
<dbReference type="Pfam" id="PF08340">
    <property type="entry name" value="YicC-like_C"/>
    <property type="match status" value="1"/>
</dbReference>
<evidence type="ECO:0000256" key="5">
    <source>
        <dbReference type="ARBA" id="ARBA00035648"/>
    </source>
</evidence>
<dbReference type="AlphaFoldDB" id="A0A1I4LZL1"/>
<evidence type="ECO:0000259" key="6">
    <source>
        <dbReference type="Pfam" id="PF03755"/>
    </source>
</evidence>
<keyword evidence="2" id="KW-0540">Nuclease</keyword>
<dbReference type="Proteomes" id="UP000601736">
    <property type="component" value="Unassembled WGS sequence"/>
</dbReference>
<evidence type="ECO:0000256" key="2">
    <source>
        <dbReference type="ARBA" id="ARBA00022722"/>
    </source>
</evidence>
<evidence type="ECO:0000256" key="4">
    <source>
        <dbReference type="ARBA" id="ARBA00022801"/>
    </source>
</evidence>
<dbReference type="Proteomes" id="UP000199561">
    <property type="component" value="Unassembled WGS sequence"/>
</dbReference>
<dbReference type="InterPro" id="IPR013551">
    <property type="entry name" value="YicC-like_C"/>
</dbReference>
<dbReference type="InterPro" id="IPR005229">
    <property type="entry name" value="YicC/YloC-like"/>
</dbReference>
<protein>
    <submittedName>
        <fullName evidence="9">TIGR00255 family protein</fullName>
    </submittedName>
</protein>
<gene>
    <name evidence="8" type="ORF">NMYAN_10118</name>
    <name evidence="9" type="ORF">SAMN05421880_10339</name>
</gene>
<keyword evidence="4" id="KW-0378">Hydrolase</keyword>
<dbReference type="NCBIfam" id="TIGR00255">
    <property type="entry name" value="YicC/YloC family endoribonuclease"/>
    <property type="match status" value="1"/>
</dbReference>
<dbReference type="RefSeq" id="WP_090666216.1">
    <property type="nucleotide sequence ID" value="NZ_CAJNAP010000001.1"/>
</dbReference>
<comment type="similarity">
    <text evidence="5">Belongs to the YicC/YloC family.</text>
</comment>
<dbReference type="EMBL" id="CAJNAP010000001">
    <property type="protein sequence ID" value="CAE6483897.1"/>
    <property type="molecule type" value="Genomic_DNA"/>
</dbReference>
<dbReference type="PANTHER" id="PTHR30636">
    <property type="entry name" value="UPF0701 PROTEIN YICC"/>
    <property type="match status" value="1"/>
</dbReference>
<reference evidence="8" key="2">
    <citation type="submission" date="2021-02" db="EMBL/GenBank/DDBJ databases">
        <authorList>
            <person name="Han P."/>
        </authorList>
    </citation>
    <scope>NUCLEOTIDE SEQUENCE</scope>
    <source>
        <strain evidence="8">Nitrosomonas nitrosa 18-3D</strain>
    </source>
</reference>
<proteinExistence type="inferred from homology"/>
<comment type="cofactor">
    <cofactor evidence="1">
        <name>a divalent metal cation</name>
        <dbReference type="ChEBI" id="CHEBI:60240"/>
    </cofactor>
</comment>
<organism evidence="9 10">
    <name type="scientific">Nitrosomonas nitrosa</name>
    <dbReference type="NCBI Taxonomy" id="52442"/>
    <lineage>
        <taxon>Bacteria</taxon>
        <taxon>Pseudomonadati</taxon>
        <taxon>Pseudomonadota</taxon>
        <taxon>Betaproteobacteria</taxon>
        <taxon>Nitrosomonadales</taxon>
        <taxon>Nitrosomonadaceae</taxon>
        <taxon>Nitrosomonas</taxon>
    </lineage>
</organism>
<dbReference type="STRING" id="52442.SAMN05421880_10339"/>
<evidence type="ECO:0000256" key="1">
    <source>
        <dbReference type="ARBA" id="ARBA00001968"/>
    </source>
</evidence>
<feature type="domain" description="Endoribonuclease YicC-like N-terminal" evidence="6">
    <location>
        <begin position="2"/>
        <end position="154"/>
    </location>
</feature>
<dbReference type="GO" id="GO:0016787">
    <property type="term" value="F:hydrolase activity"/>
    <property type="evidence" value="ECO:0007669"/>
    <property type="project" value="UniProtKB-KW"/>
</dbReference>
<evidence type="ECO:0000313" key="9">
    <source>
        <dbReference type="EMBL" id="SFL96206.1"/>
    </source>
</evidence>
<keyword evidence="3" id="KW-0255">Endonuclease</keyword>
<evidence type="ECO:0000313" key="8">
    <source>
        <dbReference type="EMBL" id="CAE6483897.1"/>
    </source>
</evidence>
<dbReference type="EMBL" id="FOUF01000003">
    <property type="protein sequence ID" value="SFL96206.1"/>
    <property type="molecule type" value="Genomic_DNA"/>
</dbReference>
<reference evidence="9 10" key="1">
    <citation type="submission" date="2016-10" db="EMBL/GenBank/DDBJ databases">
        <authorList>
            <person name="de Groot N.N."/>
        </authorList>
    </citation>
    <scope>NUCLEOTIDE SEQUENCE [LARGE SCALE GENOMIC DNA]</scope>
    <source>
        <strain evidence="9 10">Nm146</strain>
    </source>
</reference>
<evidence type="ECO:0000313" key="10">
    <source>
        <dbReference type="Proteomes" id="UP000199561"/>
    </source>
</evidence>
<dbReference type="OrthoDB" id="9771229at2"/>
<evidence type="ECO:0000256" key="3">
    <source>
        <dbReference type="ARBA" id="ARBA00022759"/>
    </source>
</evidence>
<dbReference type="PANTHER" id="PTHR30636:SF3">
    <property type="entry name" value="UPF0701 PROTEIN YICC"/>
    <property type="match status" value="1"/>
</dbReference>
<sequence>MIASMTGYAITSKEISEGSLTLELRSVNNRYLDIQFRLPDEFRSLESAMREMLGTQLTRGKIDCRLTFTPYVNLTLPQQLNEQLLAKLMKLNDMVKSALPEAKNLTVADILRWPGVVRSEILSTNELHEPCMELLKNTLQELTAARIREGDKLKNMLLNRLQKLRQLTTELSPRIPVLLANFQEKLIARLQEARIDANDERIRQELILFASKIDVDEELSRLQTHLDEVEHTLLKGGCAGKRLDFLMQELNREANTLGSKSVDVEVSKISVELKVLIEQMREQVQNIE</sequence>